<protein>
    <submittedName>
        <fullName evidence="2">Uncharacterized protein</fullName>
    </submittedName>
</protein>
<reference evidence="2" key="2">
    <citation type="submission" date="2020-09" db="EMBL/GenBank/DDBJ databases">
        <authorList>
            <person name="Sun Q."/>
            <person name="Ohkuma M."/>
        </authorList>
    </citation>
    <scope>NUCLEOTIDE SEQUENCE</scope>
    <source>
        <strain evidence="2">JCM 4714</strain>
    </source>
</reference>
<feature type="region of interest" description="Disordered" evidence="1">
    <location>
        <begin position="195"/>
        <end position="214"/>
    </location>
</feature>
<evidence type="ECO:0000313" key="3">
    <source>
        <dbReference type="Proteomes" id="UP000655443"/>
    </source>
</evidence>
<gene>
    <name evidence="2" type="ORF">GCM10010339_66610</name>
</gene>
<feature type="compositionally biased region" description="Gly residues" evidence="1">
    <location>
        <begin position="91"/>
        <end position="111"/>
    </location>
</feature>
<sequence length="214" mass="21100">MSGGRRVGVGHRVPVGLAVEQGEPDLDGEGFGVGPAAGGVSLVELVAPDDVPPPPCDVPTDPLGGQVPVPPLDIPPLELPPVLPLPPPGSTPGGGRGPTVAEGGGATGGIGSPPYVHVPPADDVPPPDDDVPPAAAAPPAVRPWDGARLGEPPEAEETTPPLGVSGAGGGWCPHPRHTPPATALTRAAHKTLANPVDMSLLPKGSRSPEDLPGT</sequence>
<feature type="compositionally biased region" description="Pro residues" evidence="1">
    <location>
        <begin position="68"/>
        <end position="90"/>
    </location>
</feature>
<evidence type="ECO:0000313" key="2">
    <source>
        <dbReference type="EMBL" id="GHE10436.1"/>
    </source>
</evidence>
<dbReference type="AlphaFoldDB" id="A0A918YPF7"/>
<name>A0A918YPF7_9ACTN</name>
<reference evidence="2" key="1">
    <citation type="journal article" date="2014" name="Int. J. Syst. Evol. Microbiol.">
        <title>Complete genome sequence of Corynebacterium casei LMG S-19264T (=DSM 44701T), isolated from a smear-ripened cheese.</title>
        <authorList>
            <consortium name="US DOE Joint Genome Institute (JGI-PGF)"/>
            <person name="Walter F."/>
            <person name="Albersmeier A."/>
            <person name="Kalinowski J."/>
            <person name="Ruckert C."/>
        </authorList>
    </citation>
    <scope>NUCLEOTIDE SEQUENCE</scope>
    <source>
        <strain evidence="2">JCM 4714</strain>
    </source>
</reference>
<proteinExistence type="predicted"/>
<feature type="region of interest" description="Disordered" evidence="1">
    <location>
        <begin position="47"/>
        <end position="181"/>
    </location>
</feature>
<comment type="caution">
    <text evidence="2">The sequence shown here is derived from an EMBL/GenBank/DDBJ whole genome shotgun (WGS) entry which is preliminary data.</text>
</comment>
<keyword evidence="3" id="KW-1185">Reference proteome</keyword>
<dbReference type="Proteomes" id="UP000655443">
    <property type="component" value="Unassembled WGS sequence"/>
</dbReference>
<organism evidence="2 3">
    <name type="scientific">Streptomyces alanosinicus</name>
    <dbReference type="NCBI Taxonomy" id="68171"/>
    <lineage>
        <taxon>Bacteria</taxon>
        <taxon>Bacillati</taxon>
        <taxon>Actinomycetota</taxon>
        <taxon>Actinomycetes</taxon>
        <taxon>Kitasatosporales</taxon>
        <taxon>Streptomycetaceae</taxon>
        <taxon>Streptomyces</taxon>
    </lineage>
</organism>
<feature type="compositionally biased region" description="Low complexity" evidence="1">
    <location>
        <begin position="132"/>
        <end position="143"/>
    </location>
</feature>
<evidence type="ECO:0000256" key="1">
    <source>
        <dbReference type="SAM" id="MobiDB-lite"/>
    </source>
</evidence>
<dbReference type="EMBL" id="BMVG01000023">
    <property type="protein sequence ID" value="GHE10436.1"/>
    <property type="molecule type" value="Genomic_DNA"/>
</dbReference>
<accession>A0A918YPF7</accession>